<dbReference type="InterPro" id="IPR050682">
    <property type="entry name" value="ModA/WtpA"/>
</dbReference>
<reference evidence="5 6" key="1">
    <citation type="journal article" date="2020" name="Microorganisms">
        <title>Simultaneous Genome Sequencing of Prosthecochloris ethylica and Desulfuromonas acetoxidans within a Syntrophic Mixture Reveals Unique Pili and Protein Interactions.</title>
        <authorList>
            <person name="Kyndt J.A."/>
            <person name="Van Beeumen J.J."/>
            <person name="Meyer T.E."/>
        </authorList>
    </citation>
    <scope>NUCLEOTIDE SEQUENCE [LARGE SCALE GENOMIC DNA]</scope>
    <source>
        <strain evidence="5 6">N3</strain>
    </source>
</reference>
<comment type="caution">
    <text evidence="5">The sequence shown here is derived from an EMBL/GenBank/DDBJ whole genome shotgun (WGS) entry which is preliminary data.</text>
</comment>
<dbReference type="RefSeq" id="WP_175187834.1">
    <property type="nucleotide sequence ID" value="NZ_JABVZQ010000024.1"/>
</dbReference>
<evidence type="ECO:0000256" key="4">
    <source>
        <dbReference type="SAM" id="SignalP"/>
    </source>
</evidence>
<evidence type="ECO:0000256" key="2">
    <source>
        <dbReference type="ARBA" id="ARBA00022723"/>
    </source>
</evidence>
<protein>
    <submittedName>
        <fullName evidence="5">Molybdate ABC transporter substrate-binding protein</fullName>
    </submittedName>
</protein>
<comment type="similarity">
    <text evidence="1">Belongs to the bacterial solute-binding protein ModA family.</text>
</comment>
<proteinExistence type="inferred from homology"/>
<dbReference type="NCBIfam" id="TIGR01256">
    <property type="entry name" value="modA"/>
    <property type="match status" value="1"/>
</dbReference>
<evidence type="ECO:0000256" key="1">
    <source>
        <dbReference type="ARBA" id="ARBA00009175"/>
    </source>
</evidence>
<dbReference type="SUPFAM" id="SSF53850">
    <property type="entry name" value="Periplasmic binding protein-like II"/>
    <property type="match status" value="1"/>
</dbReference>
<feature type="chain" id="PRO_5045519095" evidence="4">
    <location>
        <begin position="23"/>
        <end position="241"/>
    </location>
</feature>
<dbReference type="EMBL" id="JADGII010000025">
    <property type="protein sequence ID" value="MBF0637557.1"/>
    <property type="molecule type" value="Genomic_DNA"/>
</dbReference>
<keyword evidence="3 4" id="KW-0732">Signal</keyword>
<evidence type="ECO:0000256" key="3">
    <source>
        <dbReference type="ARBA" id="ARBA00022729"/>
    </source>
</evidence>
<organism evidence="5 6">
    <name type="scientific">Prosthecochloris ethylica</name>
    <dbReference type="NCBI Taxonomy" id="2743976"/>
    <lineage>
        <taxon>Bacteria</taxon>
        <taxon>Pseudomonadati</taxon>
        <taxon>Chlorobiota</taxon>
        <taxon>Chlorobiia</taxon>
        <taxon>Chlorobiales</taxon>
        <taxon>Chlorobiaceae</taxon>
        <taxon>Prosthecochloris</taxon>
    </lineage>
</organism>
<feature type="signal peptide" evidence="4">
    <location>
        <begin position="1"/>
        <end position="22"/>
    </location>
</feature>
<dbReference type="Gene3D" id="3.40.190.10">
    <property type="entry name" value="Periplasmic binding protein-like II"/>
    <property type="match status" value="2"/>
</dbReference>
<dbReference type="PANTHER" id="PTHR30632:SF14">
    <property type="entry name" value="TUNGSTATE_MOLYBDATE_CHROMATE-BINDING PROTEIN MODA"/>
    <property type="match status" value="1"/>
</dbReference>
<gene>
    <name evidence="5" type="primary">modA</name>
    <name evidence="5" type="ORF">INT08_10290</name>
</gene>
<accession>A0ABR9XU21</accession>
<sequence length="241" mass="25984">MINHLFTALCSLVLLCQAPLFAGDITIASGAGYKRPLQDITTLYREKTGNTVSAVFGNMHQIISQASLSGSIAIMIGDQKFFDRSGLDFASFQPVGKGRLVLAWRKGLNLERIGQITAEDIERIGFPDSSKAIYGSAATQYLANSGLMENTAEKLLKLSTVPQVSSYIISKEIDAGFINLTDAIGIAEAIGGYLPADESLYSSIAINAGVLKEFSNNPNVRDFLDFLDTAEARTILKTYGL</sequence>
<dbReference type="Pfam" id="PF13531">
    <property type="entry name" value="SBP_bac_11"/>
    <property type="match status" value="1"/>
</dbReference>
<dbReference type="InterPro" id="IPR005950">
    <property type="entry name" value="ModA"/>
</dbReference>
<dbReference type="PANTHER" id="PTHR30632">
    <property type="entry name" value="MOLYBDATE-BINDING PERIPLASMIC PROTEIN"/>
    <property type="match status" value="1"/>
</dbReference>
<dbReference type="Proteomes" id="UP000619838">
    <property type="component" value="Unassembled WGS sequence"/>
</dbReference>
<keyword evidence="2" id="KW-0479">Metal-binding</keyword>
<evidence type="ECO:0000313" key="6">
    <source>
        <dbReference type="Proteomes" id="UP000619838"/>
    </source>
</evidence>
<name>A0ABR9XU21_9CHLB</name>
<evidence type="ECO:0000313" key="5">
    <source>
        <dbReference type="EMBL" id="MBF0637557.1"/>
    </source>
</evidence>
<keyword evidence="6" id="KW-1185">Reference proteome</keyword>